<comment type="subcellular location">
    <subcellularLocation>
        <location evidence="9">Cytoplasm</location>
    </subcellularLocation>
</comment>
<dbReference type="Gene3D" id="3.30.63.10">
    <property type="entry name" value="Guanylate Kinase phosphate binding domain"/>
    <property type="match status" value="1"/>
</dbReference>
<dbReference type="InterPro" id="IPR027417">
    <property type="entry name" value="P-loop_NTPase"/>
</dbReference>
<proteinExistence type="inferred from homology"/>
<dbReference type="CDD" id="cd00071">
    <property type="entry name" value="GMPK"/>
    <property type="match status" value="1"/>
</dbReference>
<comment type="function">
    <text evidence="9">Essential for recycling GMP and indirectly, cGMP.</text>
</comment>
<comment type="catalytic activity">
    <reaction evidence="9">
        <text>GMP + ATP = GDP + ADP</text>
        <dbReference type="Rhea" id="RHEA:20780"/>
        <dbReference type="ChEBI" id="CHEBI:30616"/>
        <dbReference type="ChEBI" id="CHEBI:58115"/>
        <dbReference type="ChEBI" id="CHEBI:58189"/>
        <dbReference type="ChEBI" id="CHEBI:456216"/>
        <dbReference type="EC" id="2.7.4.8"/>
    </reaction>
</comment>
<sequence length="203" mass="23081">MDKPTLGQIYIISAASGTGKTTIVGQVLKRDPRVRLSISHTTRPVRTGEQHGEDYFFVSVDEFKQLIAKNEFLEYAQVYDNFYGTNANVVRDLQAQGYDVILEIDIQGATQIREILPDALSIFIAPPSMQELEQRLVGRGTDSEEVIAKRLGKARFEINQARFFDYIVINDDLERACCDVLSIMETQRLCCQKQLPFIDELLK</sequence>
<organism evidence="11 12">
    <name type="scientific">Vitreoscilla massiliensis</name>
    <dbReference type="NCBI Taxonomy" id="1689272"/>
    <lineage>
        <taxon>Bacteria</taxon>
        <taxon>Pseudomonadati</taxon>
        <taxon>Pseudomonadota</taxon>
        <taxon>Betaproteobacteria</taxon>
        <taxon>Neisseriales</taxon>
        <taxon>Neisseriaceae</taxon>
        <taxon>Vitreoscilla</taxon>
    </lineage>
</organism>
<evidence type="ECO:0000256" key="9">
    <source>
        <dbReference type="HAMAP-Rule" id="MF_00328"/>
    </source>
</evidence>
<evidence type="ECO:0000256" key="8">
    <source>
        <dbReference type="ARBA" id="ARBA00030128"/>
    </source>
</evidence>
<dbReference type="NCBIfam" id="TIGR03263">
    <property type="entry name" value="guanyl_kin"/>
    <property type="match status" value="1"/>
</dbReference>
<reference evidence="11 12" key="1">
    <citation type="journal article" date="2022" name="Res Sq">
        <title>Evolution of multicellular longitudinally dividing oral cavity symbionts (Neisseriaceae).</title>
        <authorList>
            <person name="Nyongesa S."/>
            <person name="Weber P."/>
            <person name="Bernet E."/>
            <person name="Pullido F."/>
            <person name="Nieckarz M."/>
            <person name="Delaby M."/>
            <person name="Nieves C."/>
            <person name="Viehboeck T."/>
            <person name="Krause N."/>
            <person name="Rivera-Millot A."/>
            <person name="Nakamura A."/>
            <person name="Vischer N."/>
            <person name="VanNieuwenhze M."/>
            <person name="Brun Y."/>
            <person name="Cava F."/>
            <person name="Bulgheresi S."/>
            <person name="Veyrier F."/>
        </authorList>
    </citation>
    <scope>NUCLEOTIDE SEQUENCE [LARGE SCALE GENOMIC DNA]</scope>
    <source>
        <strain evidence="11 12">SN4</strain>
    </source>
</reference>
<dbReference type="InterPro" id="IPR008144">
    <property type="entry name" value="Guanylate_kin-like_dom"/>
</dbReference>
<dbReference type="InterPro" id="IPR008145">
    <property type="entry name" value="GK/Ca_channel_bsu"/>
</dbReference>
<keyword evidence="12" id="KW-1185">Reference proteome</keyword>
<name>A0ABY4E2S7_9NEIS</name>
<dbReference type="HAMAP" id="MF_00328">
    <property type="entry name" value="Guanylate_kinase"/>
    <property type="match status" value="1"/>
</dbReference>
<keyword evidence="9" id="KW-0963">Cytoplasm</keyword>
<dbReference type="PROSITE" id="PS50052">
    <property type="entry name" value="GUANYLATE_KINASE_2"/>
    <property type="match status" value="1"/>
</dbReference>
<evidence type="ECO:0000313" key="11">
    <source>
        <dbReference type="EMBL" id="UOO89569.1"/>
    </source>
</evidence>
<dbReference type="InterPro" id="IPR017665">
    <property type="entry name" value="Guanylate_kinase"/>
</dbReference>
<feature type="binding site" evidence="9">
    <location>
        <begin position="14"/>
        <end position="21"/>
    </location>
    <ligand>
        <name>ATP</name>
        <dbReference type="ChEBI" id="CHEBI:30616"/>
    </ligand>
</feature>
<dbReference type="GO" id="GO:0004385">
    <property type="term" value="F:GMP kinase activity"/>
    <property type="evidence" value="ECO:0007669"/>
    <property type="project" value="UniProtKB-EC"/>
</dbReference>
<dbReference type="Proteomes" id="UP000832011">
    <property type="component" value="Chromosome"/>
</dbReference>
<evidence type="ECO:0000256" key="1">
    <source>
        <dbReference type="ARBA" id="ARBA00005790"/>
    </source>
</evidence>
<evidence type="ECO:0000256" key="6">
    <source>
        <dbReference type="ARBA" id="ARBA00022777"/>
    </source>
</evidence>
<dbReference type="PROSITE" id="PS00856">
    <property type="entry name" value="GUANYLATE_KINASE_1"/>
    <property type="match status" value="1"/>
</dbReference>
<dbReference type="InterPro" id="IPR020590">
    <property type="entry name" value="Guanylate_kinase_CS"/>
</dbReference>
<feature type="domain" description="Guanylate kinase-like" evidence="10">
    <location>
        <begin position="7"/>
        <end position="185"/>
    </location>
</feature>
<evidence type="ECO:0000256" key="2">
    <source>
        <dbReference type="ARBA" id="ARBA00012961"/>
    </source>
</evidence>
<dbReference type="RefSeq" id="WP_058305468.1">
    <property type="nucleotide sequence ID" value="NZ_CABKVG010000007.1"/>
</dbReference>
<dbReference type="SMART" id="SM00072">
    <property type="entry name" value="GuKc"/>
    <property type="match status" value="1"/>
</dbReference>
<dbReference type="Gene3D" id="3.40.50.300">
    <property type="entry name" value="P-loop containing nucleotide triphosphate hydrolases"/>
    <property type="match status" value="1"/>
</dbReference>
<gene>
    <name evidence="9 11" type="primary">gmk</name>
    <name evidence="11" type="ORF">LVJ82_00875</name>
</gene>
<evidence type="ECO:0000256" key="7">
    <source>
        <dbReference type="ARBA" id="ARBA00022840"/>
    </source>
</evidence>
<accession>A0ABY4E2S7</accession>
<keyword evidence="5 9" id="KW-0547">Nucleotide-binding</keyword>
<evidence type="ECO:0000256" key="5">
    <source>
        <dbReference type="ARBA" id="ARBA00022741"/>
    </source>
</evidence>
<dbReference type="Pfam" id="PF00625">
    <property type="entry name" value="Guanylate_kin"/>
    <property type="match status" value="1"/>
</dbReference>
<protein>
    <recommendedName>
        <fullName evidence="3 9">Guanylate kinase</fullName>
        <ecNumber evidence="2 9">2.7.4.8</ecNumber>
    </recommendedName>
    <alternativeName>
        <fullName evidence="8 9">GMP kinase</fullName>
    </alternativeName>
</protein>
<evidence type="ECO:0000256" key="4">
    <source>
        <dbReference type="ARBA" id="ARBA00022679"/>
    </source>
</evidence>
<keyword evidence="4 9" id="KW-0808">Transferase</keyword>
<dbReference type="PANTHER" id="PTHR23117:SF13">
    <property type="entry name" value="GUANYLATE KINASE"/>
    <property type="match status" value="1"/>
</dbReference>
<comment type="similarity">
    <text evidence="1 9">Belongs to the guanylate kinase family.</text>
</comment>
<evidence type="ECO:0000259" key="10">
    <source>
        <dbReference type="PROSITE" id="PS50052"/>
    </source>
</evidence>
<dbReference type="SUPFAM" id="SSF52540">
    <property type="entry name" value="P-loop containing nucleoside triphosphate hydrolases"/>
    <property type="match status" value="1"/>
</dbReference>
<dbReference type="EC" id="2.7.4.8" evidence="2 9"/>
<dbReference type="EMBL" id="CP091511">
    <property type="protein sequence ID" value="UOO89569.1"/>
    <property type="molecule type" value="Genomic_DNA"/>
</dbReference>
<keyword evidence="7 9" id="KW-0067">ATP-binding</keyword>
<dbReference type="PANTHER" id="PTHR23117">
    <property type="entry name" value="GUANYLATE KINASE-RELATED"/>
    <property type="match status" value="1"/>
</dbReference>
<evidence type="ECO:0000256" key="3">
    <source>
        <dbReference type="ARBA" id="ARBA00016296"/>
    </source>
</evidence>
<evidence type="ECO:0000313" key="12">
    <source>
        <dbReference type="Proteomes" id="UP000832011"/>
    </source>
</evidence>
<keyword evidence="6 9" id="KW-0418">Kinase</keyword>